<dbReference type="PROSITE" id="PS50011">
    <property type="entry name" value="PROTEIN_KINASE_DOM"/>
    <property type="match status" value="1"/>
</dbReference>
<protein>
    <recommendedName>
        <fullName evidence="6">Protein kinase domain-containing protein</fullName>
    </recommendedName>
</protein>
<accession>A0A5J9SJB8</accession>
<dbReference type="Pfam" id="PF07714">
    <property type="entry name" value="PK_Tyr_Ser-Thr"/>
    <property type="match status" value="1"/>
</dbReference>
<evidence type="ECO:0000259" key="6">
    <source>
        <dbReference type="PROSITE" id="PS50011"/>
    </source>
</evidence>
<evidence type="ECO:0000256" key="2">
    <source>
        <dbReference type="ARBA" id="ARBA00022840"/>
    </source>
</evidence>
<sequence>MRRHLLLLLLFLILHATFSIAAGDGGGCQRLCNGGAVPYPFGFSGDCPILLICNATTSTALLPHSNATAAYPILSFNSTASTFLALLDPSCNRTVAAAAASLAGAGGYGVSSRTGLFLRGGASCRPQASSNCTVPADLMTRLLRTAQCRSAGGGNDTAWTCVASVPPAPGSVAAASGRGQFMAWEMVNGSGCEDALTAAVYGDTQQGVPSLQFGVAELGWWLAGNCTGGGHPCAANATCRDVQTPSGAWGHRCACPDGMAGDGFAAGDGCRHSASQPSKKNIPLIVAGVLSGLVAAAAVLLLCRLQRRRSAAGRYGAAMRLLSEAASSSGVPVYSYHEVARATNGFSHTHRLGTGAYGTVYVGKLPAAASAPLVAIKRLRCHRHHHHEDDGDEGEAAAALLLNEIKLISSVSHPGLVRLLGCCLDRGEQILVYEYVPNGTLSQHLHGGNGNGGAGDRGSRRLPWRARLGIVDPALVVGEEDEWVMDSVRHVSELAFRCLAFQKDVRPCMSEVAAELGRIRAAAPDSDSGSGLGPMTDLQIDVSFGNPDTVVKKAASPVSVQEVWVSDRSSPSTNGSSLFMPRFV</sequence>
<dbReference type="EMBL" id="RWGY01000769">
    <property type="protein sequence ID" value="TVT99079.1"/>
    <property type="molecule type" value="Genomic_DNA"/>
</dbReference>
<keyword evidence="5" id="KW-0732">Signal</keyword>
<name>A0A5J9SJB8_9POAL</name>
<evidence type="ECO:0000313" key="7">
    <source>
        <dbReference type="EMBL" id="TVT99079.1"/>
    </source>
</evidence>
<evidence type="ECO:0000256" key="3">
    <source>
        <dbReference type="PROSITE-ProRule" id="PRU10141"/>
    </source>
</evidence>
<dbReference type="InterPro" id="IPR011009">
    <property type="entry name" value="Kinase-like_dom_sf"/>
</dbReference>
<dbReference type="Gramene" id="TVT99079">
    <property type="protein sequence ID" value="TVT99079"/>
    <property type="gene ID" value="EJB05_55578"/>
</dbReference>
<feature type="signal peptide" evidence="5">
    <location>
        <begin position="1"/>
        <end position="21"/>
    </location>
</feature>
<dbReference type="Proteomes" id="UP000324897">
    <property type="component" value="Unassembled WGS sequence"/>
</dbReference>
<keyword evidence="1 3" id="KW-0547">Nucleotide-binding</keyword>
<feature type="domain" description="Protein kinase" evidence="6">
    <location>
        <begin position="346"/>
        <end position="584"/>
    </location>
</feature>
<dbReference type="PROSITE" id="PS00107">
    <property type="entry name" value="PROTEIN_KINASE_ATP"/>
    <property type="match status" value="1"/>
</dbReference>
<organism evidence="7 8">
    <name type="scientific">Eragrostis curvula</name>
    <name type="common">weeping love grass</name>
    <dbReference type="NCBI Taxonomy" id="38414"/>
    <lineage>
        <taxon>Eukaryota</taxon>
        <taxon>Viridiplantae</taxon>
        <taxon>Streptophyta</taxon>
        <taxon>Embryophyta</taxon>
        <taxon>Tracheophyta</taxon>
        <taxon>Spermatophyta</taxon>
        <taxon>Magnoliopsida</taxon>
        <taxon>Liliopsida</taxon>
        <taxon>Poales</taxon>
        <taxon>Poaceae</taxon>
        <taxon>PACMAD clade</taxon>
        <taxon>Chloridoideae</taxon>
        <taxon>Eragrostideae</taxon>
        <taxon>Eragrostidinae</taxon>
        <taxon>Eragrostis</taxon>
    </lineage>
</organism>
<keyword evidence="2 3" id="KW-0067">ATP-binding</keyword>
<dbReference type="SUPFAM" id="SSF56112">
    <property type="entry name" value="Protein kinase-like (PK-like)"/>
    <property type="match status" value="1"/>
</dbReference>
<dbReference type="AlphaFoldDB" id="A0A5J9SJB8"/>
<dbReference type="InterPro" id="IPR001245">
    <property type="entry name" value="Ser-Thr/Tyr_kinase_cat_dom"/>
</dbReference>
<reference evidence="7 8" key="1">
    <citation type="journal article" date="2019" name="Sci. Rep.">
        <title>A high-quality genome of Eragrostis curvula grass provides insights into Poaceae evolution and supports new strategies to enhance forage quality.</title>
        <authorList>
            <person name="Carballo J."/>
            <person name="Santos B.A.C.M."/>
            <person name="Zappacosta D."/>
            <person name="Garbus I."/>
            <person name="Selva J.P."/>
            <person name="Gallo C.A."/>
            <person name="Diaz A."/>
            <person name="Albertini E."/>
            <person name="Caccamo M."/>
            <person name="Echenique V."/>
        </authorList>
    </citation>
    <scope>NUCLEOTIDE SEQUENCE [LARGE SCALE GENOMIC DNA]</scope>
    <source>
        <strain evidence="8">cv. Victoria</strain>
        <tissue evidence="7">Leaf</tissue>
    </source>
</reference>
<dbReference type="InterPro" id="IPR000719">
    <property type="entry name" value="Prot_kinase_dom"/>
</dbReference>
<evidence type="ECO:0000256" key="1">
    <source>
        <dbReference type="ARBA" id="ARBA00022741"/>
    </source>
</evidence>
<dbReference type="PANTHER" id="PTHR46008">
    <property type="entry name" value="LEAF RUST 10 DISEASE-RESISTANCE LOCUS RECEPTOR-LIKE PROTEIN KINASE-LIKE 1.4"/>
    <property type="match status" value="1"/>
</dbReference>
<feature type="binding site" evidence="3">
    <location>
        <position position="377"/>
    </location>
    <ligand>
        <name>ATP</name>
        <dbReference type="ChEBI" id="CHEBI:30616"/>
    </ligand>
</feature>
<feature type="transmembrane region" description="Helical" evidence="4">
    <location>
        <begin position="282"/>
        <end position="303"/>
    </location>
</feature>
<dbReference type="GO" id="GO:0004672">
    <property type="term" value="F:protein kinase activity"/>
    <property type="evidence" value="ECO:0007669"/>
    <property type="project" value="InterPro"/>
</dbReference>
<comment type="caution">
    <text evidence="7">The sequence shown here is derived from an EMBL/GenBank/DDBJ whole genome shotgun (WGS) entry which is preliminary data.</text>
</comment>
<dbReference type="Gene3D" id="3.30.200.20">
    <property type="entry name" value="Phosphorylase Kinase, domain 1"/>
    <property type="match status" value="1"/>
</dbReference>
<keyword evidence="8" id="KW-1185">Reference proteome</keyword>
<proteinExistence type="predicted"/>
<dbReference type="PANTHER" id="PTHR46008:SF62">
    <property type="entry name" value="PROTEIN KINASE DOMAIN-CONTAINING PROTEIN"/>
    <property type="match status" value="1"/>
</dbReference>
<feature type="chain" id="PRO_5023849349" description="Protein kinase domain-containing protein" evidence="5">
    <location>
        <begin position="22"/>
        <end position="584"/>
    </location>
</feature>
<dbReference type="GO" id="GO:0005524">
    <property type="term" value="F:ATP binding"/>
    <property type="evidence" value="ECO:0007669"/>
    <property type="project" value="UniProtKB-UniRule"/>
</dbReference>
<evidence type="ECO:0000313" key="8">
    <source>
        <dbReference type="Proteomes" id="UP000324897"/>
    </source>
</evidence>
<gene>
    <name evidence="7" type="ORF">EJB05_55578</name>
</gene>
<dbReference type="Gene3D" id="2.10.25.10">
    <property type="entry name" value="Laminin"/>
    <property type="match status" value="1"/>
</dbReference>
<keyword evidence="4" id="KW-0472">Membrane</keyword>
<dbReference type="InterPro" id="IPR017441">
    <property type="entry name" value="Protein_kinase_ATP_BS"/>
</dbReference>
<dbReference type="OrthoDB" id="4062651at2759"/>
<evidence type="ECO:0000256" key="4">
    <source>
        <dbReference type="SAM" id="Phobius"/>
    </source>
</evidence>
<feature type="non-terminal residue" evidence="7">
    <location>
        <position position="1"/>
    </location>
</feature>
<evidence type="ECO:0000256" key="5">
    <source>
        <dbReference type="SAM" id="SignalP"/>
    </source>
</evidence>
<keyword evidence="4" id="KW-1133">Transmembrane helix</keyword>
<keyword evidence="4" id="KW-0812">Transmembrane</keyword>